<feature type="domain" description="VWFC" evidence="5">
    <location>
        <begin position="236"/>
        <end position="293"/>
    </location>
</feature>
<feature type="region of interest" description="Disordered" evidence="3">
    <location>
        <begin position="808"/>
        <end position="886"/>
    </location>
</feature>
<keyword evidence="2" id="KW-0677">Repeat</keyword>
<dbReference type="SMART" id="SM00214">
    <property type="entry name" value="VWC"/>
    <property type="match status" value="6"/>
</dbReference>
<feature type="domain" description="VWFC" evidence="5">
    <location>
        <begin position="499"/>
        <end position="557"/>
    </location>
</feature>
<dbReference type="SUPFAM" id="SSF57262">
    <property type="entry name" value="Leech antihemostatic proteins"/>
    <property type="match status" value="1"/>
</dbReference>
<accession>A0A0N5AAR7</accession>
<dbReference type="Gene3D" id="2.10.22.10">
    <property type="entry name" value="Antistasin, domain 1"/>
    <property type="match status" value="3"/>
</dbReference>
<evidence type="ECO:0000256" key="1">
    <source>
        <dbReference type="ARBA" id="ARBA00022729"/>
    </source>
</evidence>
<dbReference type="PANTHER" id="PTHR46439">
    <property type="entry name" value="CYSTEINE-RICH MOTOR NEURON 1 PROTEIN"/>
    <property type="match status" value="1"/>
</dbReference>
<keyword evidence="7" id="KW-1185">Reference proteome</keyword>
<evidence type="ECO:0000313" key="7">
    <source>
        <dbReference type="Proteomes" id="UP000046393"/>
    </source>
</evidence>
<dbReference type="InterPro" id="IPR011061">
    <property type="entry name" value="Hirudin/antistatin"/>
</dbReference>
<feature type="domain" description="Antistasin-like" evidence="6">
    <location>
        <begin position="304"/>
        <end position="330"/>
    </location>
</feature>
<dbReference type="Gene3D" id="6.20.200.20">
    <property type="match status" value="6"/>
</dbReference>
<dbReference type="GO" id="GO:0005886">
    <property type="term" value="C:plasma membrane"/>
    <property type="evidence" value="ECO:0007669"/>
    <property type="project" value="TreeGrafter"/>
</dbReference>
<dbReference type="InterPro" id="IPR001007">
    <property type="entry name" value="VWF_dom"/>
</dbReference>
<evidence type="ECO:0000256" key="4">
    <source>
        <dbReference type="SAM" id="Phobius"/>
    </source>
</evidence>
<dbReference type="Pfam" id="PF00093">
    <property type="entry name" value="VWC"/>
    <property type="match status" value="2"/>
</dbReference>
<dbReference type="SUPFAM" id="SSF57603">
    <property type="entry name" value="FnI-like domain"/>
    <property type="match status" value="5"/>
</dbReference>
<reference evidence="8" key="1">
    <citation type="submission" date="2017-02" db="UniProtKB">
        <authorList>
            <consortium name="WormBaseParasite"/>
        </authorList>
    </citation>
    <scope>IDENTIFICATION</scope>
</reference>
<keyword evidence="1" id="KW-0732">Signal</keyword>
<evidence type="ECO:0000259" key="5">
    <source>
        <dbReference type="PROSITE" id="PS50184"/>
    </source>
</evidence>
<feature type="domain" description="Antistasin-like" evidence="6">
    <location>
        <begin position="341"/>
        <end position="369"/>
    </location>
</feature>
<keyword evidence="4" id="KW-0472">Membrane</keyword>
<dbReference type="STRING" id="451379.A0A0N5AAR7"/>
<sequence>MAPNNCLNAKCDINYITKCPGDSQLIMPTPPPGECCTNTPAECQCDMEKCNSFTPECEKGSERILTKKGDGKPGTCCDQFECRPLESKCDNVECPAKFVKDDEQCPEDSYKAPSYVPSGGCCPVFPSCRCKALICAPAQCDEGQKVKIISKGNGTPGQCCDKYECENGDEDQNAVAKKCPHDGVVHENGDIWQSNDCKQCKCKEGIALCSEVNCASPPIECTWVAVPDGECCPVCMGCEADGIRHKRNETWQKDDCTSCACADEGVHHCQKHMCQVNCDNPKKVPGRCCPVCDAPLFMTNPLTCPAMEPCPLRCEYGLLRDAQGCFQCKCAPAVVSSGANCTELTESTCDKFCPHGYDRDYEGCAACKCAKCPTLHQCYKHCLYGFETNAYGCPICKCRVINHNESAYPIAFINDRKNANVCETVSSETGQLVERDSGEWWSDGCRNCFCDQEHEYCSLITCPPRNASCPDDKWKKRDGACCESCLDEPLRIPLKHEHAVCQSMGRLYVDGETWEVSPCTSCTCRIGHVLCRTTECPPLPCSNPVADISDPCCQKCPEDENSKADMLANSNVICKDSKDVVHAVGSSWRVDECQSCRCIADSDGKGRIECFREKCPSLSNCVGIPLNAKGLCCPICSDVFSTSSVCKYNNTVYIINEQWKDGDCRNCTCEAGGQVICRERECPPCNNPEYVSGRCCPTCKGRIKAIFLYSSEDTPINRLYTKPYPTLTQPNNQTSSALSPDSNSLIYGFCVAGIFVLAVFILVLLYKLIKRSQSNQNKKSPIQFNNSSVLISSKTIGSTPRIFEEFSKRRDSCGDGQSESLLSTASESSSAPSSNGSSGHDQHLDTSPLTKQCSGQSKPSDRLTHGFGSFKNALSSKSGDGIGSHL</sequence>
<feature type="domain" description="Antistasin-like" evidence="6">
    <location>
        <begin position="372"/>
        <end position="398"/>
    </location>
</feature>
<keyword evidence="4" id="KW-0812">Transmembrane</keyword>
<dbReference type="PROSITE" id="PS01208">
    <property type="entry name" value="VWFC_1"/>
    <property type="match status" value="5"/>
</dbReference>
<dbReference type="AlphaFoldDB" id="A0A0N5AAR7"/>
<dbReference type="PANTHER" id="PTHR46439:SF1">
    <property type="entry name" value="CYSTEINE-RICH MOTOR NEURON 1 PROTEIN"/>
    <property type="match status" value="1"/>
</dbReference>
<feature type="domain" description="VWFC" evidence="5">
    <location>
        <begin position="572"/>
        <end position="637"/>
    </location>
</feature>
<name>A0A0N5AAR7_9BILA</name>
<feature type="compositionally biased region" description="Low complexity" evidence="3">
    <location>
        <begin position="818"/>
        <end position="839"/>
    </location>
</feature>
<proteinExistence type="predicted"/>
<keyword evidence="4" id="KW-1133">Transmembrane helix</keyword>
<dbReference type="InterPro" id="IPR052624">
    <property type="entry name" value="CRIM1"/>
</dbReference>
<evidence type="ECO:0000259" key="6">
    <source>
        <dbReference type="PROSITE" id="PS51252"/>
    </source>
</evidence>
<feature type="domain" description="VWFC" evidence="5">
    <location>
        <begin position="644"/>
        <end position="700"/>
    </location>
</feature>
<organism evidence="7 8">
    <name type="scientific">Syphacia muris</name>
    <dbReference type="NCBI Taxonomy" id="451379"/>
    <lineage>
        <taxon>Eukaryota</taxon>
        <taxon>Metazoa</taxon>
        <taxon>Ecdysozoa</taxon>
        <taxon>Nematoda</taxon>
        <taxon>Chromadorea</taxon>
        <taxon>Rhabditida</taxon>
        <taxon>Spirurina</taxon>
        <taxon>Oxyuridomorpha</taxon>
        <taxon>Oxyuroidea</taxon>
        <taxon>Oxyuridae</taxon>
        <taxon>Syphacia</taxon>
    </lineage>
</organism>
<dbReference type="PROSITE" id="PS50184">
    <property type="entry name" value="VWFC_2"/>
    <property type="match status" value="6"/>
</dbReference>
<dbReference type="PROSITE" id="PS51252">
    <property type="entry name" value="ANTISTASIN"/>
    <property type="match status" value="3"/>
</dbReference>
<feature type="transmembrane region" description="Helical" evidence="4">
    <location>
        <begin position="745"/>
        <end position="769"/>
    </location>
</feature>
<dbReference type="InterPro" id="IPR004094">
    <property type="entry name" value="Antistasin-like"/>
</dbReference>
<evidence type="ECO:0000313" key="8">
    <source>
        <dbReference type="WBParaSite" id="SMUV_0000124301-mRNA-1"/>
    </source>
</evidence>
<protein>
    <submittedName>
        <fullName evidence="8">Cysteine-rich motor neuron 1 protein</fullName>
    </submittedName>
</protein>
<dbReference type="Pfam" id="PF23334">
    <property type="entry name" value="VWC2L_2nd"/>
    <property type="match status" value="2"/>
</dbReference>
<feature type="compositionally biased region" description="Polar residues" evidence="3">
    <location>
        <begin position="845"/>
        <end position="858"/>
    </location>
</feature>
<dbReference type="Proteomes" id="UP000046393">
    <property type="component" value="Unplaced"/>
</dbReference>
<dbReference type="Pfam" id="PF02822">
    <property type="entry name" value="Antistasin"/>
    <property type="match status" value="2"/>
</dbReference>
<dbReference type="GO" id="GO:0004867">
    <property type="term" value="F:serine-type endopeptidase inhibitor activity"/>
    <property type="evidence" value="ECO:0007669"/>
    <property type="project" value="InterPro"/>
</dbReference>
<evidence type="ECO:0000256" key="2">
    <source>
        <dbReference type="ARBA" id="ARBA00022737"/>
    </source>
</evidence>
<dbReference type="WBParaSite" id="SMUV_0000124301-mRNA-1">
    <property type="protein sequence ID" value="SMUV_0000124301-mRNA-1"/>
    <property type="gene ID" value="SMUV_0000124301"/>
</dbReference>
<evidence type="ECO:0000256" key="3">
    <source>
        <dbReference type="SAM" id="MobiDB-lite"/>
    </source>
</evidence>
<feature type="domain" description="VWFC" evidence="5">
    <location>
        <begin position="177"/>
        <end position="236"/>
    </location>
</feature>
<feature type="domain" description="VWFC" evidence="5">
    <location>
        <begin position="440"/>
        <end position="486"/>
    </location>
</feature>